<dbReference type="EMBL" id="BGZK01000391">
    <property type="protein sequence ID" value="GBP41006.1"/>
    <property type="molecule type" value="Genomic_DNA"/>
</dbReference>
<organism evidence="2 3">
    <name type="scientific">Eumeta variegata</name>
    <name type="common">Bagworm moth</name>
    <name type="synonym">Eumeta japonica</name>
    <dbReference type="NCBI Taxonomy" id="151549"/>
    <lineage>
        <taxon>Eukaryota</taxon>
        <taxon>Metazoa</taxon>
        <taxon>Ecdysozoa</taxon>
        <taxon>Arthropoda</taxon>
        <taxon>Hexapoda</taxon>
        <taxon>Insecta</taxon>
        <taxon>Pterygota</taxon>
        <taxon>Neoptera</taxon>
        <taxon>Endopterygota</taxon>
        <taxon>Lepidoptera</taxon>
        <taxon>Glossata</taxon>
        <taxon>Ditrysia</taxon>
        <taxon>Tineoidea</taxon>
        <taxon>Psychidae</taxon>
        <taxon>Oiketicinae</taxon>
        <taxon>Eumeta</taxon>
    </lineage>
</organism>
<feature type="compositionally biased region" description="Basic and acidic residues" evidence="1">
    <location>
        <begin position="111"/>
        <end position="120"/>
    </location>
</feature>
<dbReference type="Proteomes" id="UP000299102">
    <property type="component" value="Unassembled WGS sequence"/>
</dbReference>
<reference evidence="2 3" key="1">
    <citation type="journal article" date="2019" name="Commun. Biol.">
        <title>The bagworm genome reveals a unique fibroin gene that provides high tensile strength.</title>
        <authorList>
            <person name="Kono N."/>
            <person name="Nakamura H."/>
            <person name="Ohtoshi R."/>
            <person name="Tomita M."/>
            <person name="Numata K."/>
            <person name="Arakawa K."/>
        </authorList>
    </citation>
    <scope>NUCLEOTIDE SEQUENCE [LARGE SCALE GENOMIC DNA]</scope>
</reference>
<sequence length="160" mass="17370">MSRTQQRFCDNHHSLELSSSAHEMKLERANQIHIPPFCIYHSVLPPSRSSGVINSGDAPSGLIDARPPRPAGGAAAPPPSRYFVRTPAVPRHNPPQFRPLARFRRRAGAGARDRGPRSESELSPPPIKVHNPGGVTGVLHISDGNRISDGVEINGEEQVM</sequence>
<protein>
    <submittedName>
        <fullName evidence="2">Uncharacterized protein</fullName>
    </submittedName>
</protein>
<gene>
    <name evidence="2" type="ORF">EVAR_82966_1</name>
</gene>
<dbReference type="AlphaFoldDB" id="A0A4C1VPE2"/>
<evidence type="ECO:0000256" key="1">
    <source>
        <dbReference type="SAM" id="MobiDB-lite"/>
    </source>
</evidence>
<keyword evidence="3" id="KW-1185">Reference proteome</keyword>
<accession>A0A4C1VPE2</accession>
<evidence type="ECO:0000313" key="2">
    <source>
        <dbReference type="EMBL" id="GBP41006.1"/>
    </source>
</evidence>
<feature type="region of interest" description="Disordered" evidence="1">
    <location>
        <begin position="55"/>
        <end position="134"/>
    </location>
</feature>
<name>A0A4C1VPE2_EUMVA</name>
<comment type="caution">
    <text evidence="2">The sequence shown here is derived from an EMBL/GenBank/DDBJ whole genome shotgun (WGS) entry which is preliminary data.</text>
</comment>
<proteinExistence type="predicted"/>
<evidence type="ECO:0000313" key="3">
    <source>
        <dbReference type="Proteomes" id="UP000299102"/>
    </source>
</evidence>